<comment type="caution">
    <text evidence="2">The sequence shown here is derived from an EMBL/GenBank/DDBJ whole genome shotgun (WGS) entry which is preliminary data.</text>
</comment>
<keyword evidence="1" id="KW-0812">Transmembrane</keyword>
<evidence type="ECO:0000313" key="3">
    <source>
        <dbReference type="Proteomes" id="UP001501319"/>
    </source>
</evidence>
<dbReference type="EMBL" id="BAAANE010000009">
    <property type="protein sequence ID" value="GAA1652103.1"/>
    <property type="molecule type" value="Genomic_DNA"/>
</dbReference>
<gene>
    <name evidence="2" type="ORF">GCM10009744_49960</name>
</gene>
<evidence type="ECO:0000256" key="1">
    <source>
        <dbReference type="SAM" id="Phobius"/>
    </source>
</evidence>
<protein>
    <recommendedName>
        <fullName evidence="4">DUF4367 domain-containing protein</fullName>
    </recommendedName>
</protein>
<name>A0ABN2FL64_9ACTN</name>
<feature type="transmembrane region" description="Helical" evidence="1">
    <location>
        <begin position="51"/>
        <end position="71"/>
    </location>
</feature>
<organism evidence="2 3">
    <name type="scientific">Kribbella alba</name>
    <dbReference type="NCBI Taxonomy" id="190197"/>
    <lineage>
        <taxon>Bacteria</taxon>
        <taxon>Bacillati</taxon>
        <taxon>Actinomycetota</taxon>
        <taxon>Actinomycetes</taxon>
        <taxon>Propionibacteriales</taxon>
        <taxon>Kribbellaceae</taxon>
        <taxon>Kribbella</taxon>
    </lineage>
</organism>
<keyword evidence="1" id="KW-1133">Transmembrane helix</keyword>
<reference evidence="2 3" key="1">
    <citation type="journal article" date="2019" name="Int. J. Syst. Evol. Microbiol.">
        <title>The Global Catalogue of Microorganisms (GCM) 10K type strain sequencing project: providing services to taxonomists for standard genome sequencing and annotation.</title>
        <authorList>
            <consortium name="The Broad Institute Genomics Platform"/>
            <consortium name="The Broad Institute Genome Sequencing Center for Infectious Disease"/>
            <person name="Wu L."/>
            <person name="Ma J."/>
        </authorList>
    </citation>
    <scope>NUCLEOTIDE SEQUENCE [LARGE SCALE GENOMIC DNA]</scope>
    <source>
        <strain evidence="2 3">JCM 14306</strain>
    </source>
</reference>
<evidence type="ECO:0000313" key="2">
    <source>
        <dbReference type="EMBL" id="GAA1652103.1"/>
    </source>
</evidence>
<accession>A0ABN2FL64</accession>
<evidence type="ECO:0008006" key="4">
    <source>
        <dbReference type="Google" id="ProtNLM"/>
    </source>
</evidence>
<keyword evidence="3" id="KW-1185">Reference proteome</keyword>
<dbReference type="RefSeq" id="WP_344114492.1">
    <property type="nucleotide sequence ID" value="NZ_BAAANE010000009.1"/>
</dbReference>
<proteinExistence type="predicted"/>
<dbReference type="Proteomes" id="UP001501319">
    <property type="component" value="Unassembled WGS sequence"/>
</dbReference>
<keyword evidence="1" id="KW-0472">Membrane</keyword>
<sequence length="236" mass="24856">MTDEQLADELRALGRSAVVPPVADGLATAVLEAVADQPVRRTLAEVVRSRWRALVALLALLVVGAALAPPVRAAVAEWLNIGGVEARPVGTGPSTAPAPPAAGDGLSLEEASRRAGFGPVVPSALGSRKEIAVTNGVVAMSWETSGGGTVRLEQFQGRLSPLYVKKYYTSLEFVESIDGYWFKGPHELVLVGKDGVERTERVAGPTLVWLRGGVTFRLEGVPDKGRATEIALSAIR</sequence>